<dbReference type="Proteomes" id="UP000815677">
    <property type="component" value="Unassembled WGS sequence"/>
</dbReference>
<dbReference type="EMBL" id="DF849579">
    <property type="protein sequence ID" value="GAT58154.1"/>
    <property type="molecule type" value="Genomic_DNA"/>
</dbReference>
<sequence length="106" mass="11596">MLSVSRPTTTFLGPTVGLRAQIAGCWTLVARLAGIKVCRPENVRLVYAAALRERKPTSGAQKQVVSWIYVHDHFASVFSSTTSFPWMISTLLIGILTIPGPKNPSR</sequence>
<keyword evidence="1" id="KW-0472">Membrane</keyword>
<protein>
    <submittedName>
        <fullName evidence="2">Uncharacterized protein</fullName>
    </submittedName>
</protein>
<name>A0ABQ0M4A7_MYCCL</name>
<gene>
    <name evidence="2" type="ORF">MCHLO_14614</name>
</gene>
<proteinExistence type="predicted"/>
<accession>A0ABQ0M4A7</accession>
<evidence type="ECO:0000313" key="2">
    <source>
        <dbReference type="EMBL" id="GAT58154.1"/>
    </source>
</evidence>
<feature type="transmembrane region" description="Helical" evidence="1">
    <location>
        <begin position="83"/>
        <end position="100"/>
    </location>
</feature>
<organism evidence="2 3">
    <name type="scientific">Mycena chlorophos</name>
    <name type="common">Agaric fungus</name>
    <name type="synonym">Agaricus chlorophos</name>
    <dbReference type="NCBI Taxonomy" id="658473"/>
    <lineage>
        <taxon>Eukaryota</taxon>
        <taxon>Fungi</taxon>
        <taxon>Dikarya</taxon>
        <taxon>Basidiomycota</taxon>
        <taxon>Agaricomycotina</taxon>
        <taxon>Agaricomycetes</taxon>
        <taxon>Agaricomycetidae</taxon>
        <taxon>Agaricales</taxon>
        <taxon>Marasmiineae</taxon>
        <taxon>Mycenaceae</taxon>
        <taxon>Mycena</taxon>
    </lineage>
</organism>
<keyword evidence="3" id="KW-1185">Reference proteome</keyword>
<evidence type="ECO:0000256" key="1">
    <source>
        <dbReference type="SAM" id="Phobius"/>
    </source>
</evidence>
<evidence type="ECO:0000313" key="3">
    <source>
        <dbReference type="Proteomes" id="UP000815677"/>
    </source>
</evidence>
<keyword evidence="1" id="KW-0812">Transmembrane</keyword>
<reference evidence="2" key="1">
    <citation type="submission" date="2014-09" db="EMBL/GenBank/DDBJ databases">
        <title>Genome sequence of the luminous mushroom Mycena chlorophos for searching fungal bioluminescence genes.</title>
        <authorList>
            <person name="Tanaka Y."/>
            <person name="Kasuga D."/>
            <person name="Oba Y."/>
            <person name="Hase S."/>
            <person name="Sato K."/>
            <person name="Oba Y."/>
            <person name="Sakakibara Y."/>
        </authorList>
    </citation>
    <scope>NUCLEOTIDE SEQUENCE</scope>
</reference>
<keyword evidence="1" id="KW-1133">Transmembrane helix</keyword>